<dbReference type="OrthoDB" id="9803188at2"/>
<dbReference type="Gene3D" id="1.10.150.130">
    <property type="match status" value="1"/>
</dbReference>
<name>A0A4P6ZM81_9LACO</name>
<proteinExistence type="inferred from homology"/>
<dbReference type="GO" id="GO:0015074">
    <property type="term" value="P:DNA integration"/>
    <property type="evidence" value="ECO:0007669"/>
    <property type="project" value="UniProtKB-KW"/>
</dbReference>
<dbReference type="Gene3D" id="1.10.443.10">
    <property type="entry name" value="Intergrase catalytic core"/>
    <property type="match status" value="1"/>
</dbReference>
<dbReference type="InterPro" id="IPR010998">
    <property type="entry name" value="Integrase_recombinase_N"/>
</dbReference>
<dbReference type="GO" id="GO:0003677">
    <property type="term" value="F:DNA binding"/>
    <property type="evidence" value="ECO:0007669"/>
    <property type="project" value="UniProtKB-KW"/>
</dbReference>
<evidence type="ECO:0000256" key="4">
    <source>
        <dbReference type="ARBA" id="ARBA00023172"/>
    </source>
</evidence>
<evidence type="ECO:0000313" key="7">
    <source>
        <dbReference type="Proteomes" id="UP000294321"/>
    </source>
</evidence>
<keyword evidence="3" id="KW-0238">DNA-binding</keyword>
<reference evidence="7" key="1">
    <citation type="submission" date="2018-12" db="EMBL/GenBank/DDBJ databases">
        <title>A new species of lactobacillus.</title>
        <authorList>
            <person name="Jian Y."/>
            <person name="Xin L."/>
            <person name="Hong Z.J."/>
            <person name="Ming L.Z."/>
            <person name="Hong X.Z."/>
        </authorList>
    </citation>
    <scope>NUCLEOTIDE SEQUENCE [LARGE SCALE GENOMIC DNA]</scope>
    <source>
        <strain evidence="7">HSLZ-75</strain>
    </source>
</reference>
<dbReference type="InterPro" id="IPR002104">
    <property type="entry name" value="Integrase_catalytic"/>
</dbReference>
<dbReference type="Proteomes" id="UP000294321">
    <property type="component" value="Chromosome"/>
</dbReference>
<dbReference type="PANTHER" id="PTHR30629:SF2">
    <property type="entry name" value="PROPHAGE INTEGRASE INTS-RELATED"/>
    <property type="match status" value="1"/>
</dbReference>
<organism evidence="6 7">
    <name type="scientific">Acetilactobacillus jinshanensis</name>
    <dbReference type="NCBI Taxonomy" id="1720083"/>
    <lineage>
        <taxon>Bacteria</taxon>
        <taxon>Bacillati</taxon>
        <taxon>Bacillota</taxon>
        <taxon>Bacilli</taxon>
        <taxon>Lactobacillales</taxon>
        <taxon>Lactobacillaceae</taxon>
        <taxon>Acetilactobacillus</taxon>
    </lineage>
</organism>
<dbReference type="PROSITE" id="PS51898">
    <property type="entry name" value="TYR_RECOMBINASE"/>
    <property type="match status" value="1"/>
</dbReference>
<dbReference type="GO" id="GO:0006310">
    <property type="term" value="P:DNA recombination"/>
    <property type="evidence" value="ECO:0007669"/>
    <property type="project" value="UniProtKB-KW"/>
</dbReference>
<evidence type="ECO:0000256" key="2">
    <source>
        <dbReference type="ARBA" id="ARBA00022908"/>
    </source>
</evidence>
<feature type="domain" description="Tyr recombinase" evidence="5">
    <location>
        <begin position="178"/>
        <end position="371"/>
    </location>
</feature>
<dbReference type="AlphaFoldDB" id="A0A4P6ZM81"/>
<dbReference type="SUPFAM" id="SSF56349">
    <property type="entry name" value="DNA breaking-rejoining enzymes"/>
    <property type="match status" value="1"/>
</dbReference>
<accession>A0A4P6ZM81</accession>
<sequence length="377" mass="44325">MNHELKYFYLKTNKGIFYYHQNGKRCYGYRITYFDANHKRHEKSKRGFSTSRDALQAQRKANRYVESMTTHDYTVAQWCQQFLITIKPIRKVTTYYNYKRLLDEDIIPYVGNVKLVDLRMNTYENQCISKLYQRGLSRKTIVNANARFQTVINSAVKNQFLKINPIAHAILSNRNQRPRKMIMNDEQLKKFNQNIKHHSLLVQVIFETLEHTGMRLGELLGLSWNDVDLNKRIVKIRHTRDNFGLRRPKTSHSIRTFAINPQLNDLLKKYAIYCKKHFHLDSPLIIRGKHGKPLRPNMVPVKLKQLLDECGLSKMKGRFTPHSFRHMFASRLISHGVNIIMVSKILGHANPDITMKIYAQSAPNQIADIYNAEKHIK</sequence>
<dbReference type="InterPro" id="IPR004107">
    <property type="entry name" value="Integrase_SAM-like_N"/>
</dbReference>
<evidence type="ECO:0000313" key="6">
    <source>
        <dbReference type="EMBL" id="QBP18532.1"/>
    </source>
</evidence>
<keyword evidence="7" id="KW-1185">Reference proteome</keyword>
<dbReference type="Pfam" id="PF14659">
    <property type="entry name" value="Phage_int_SAM_3"/>
    <property type="match status" value="1"/>
</dbReference>
<dbReference type="InterPro" id="IPR050808">
    <property type="entry name" value="Phage_Integrase"/>
</dbReference>
<dbReference type="Pfam" id="PF00589">
    <property type="entry name" value="Phage_integrase"/>
    <property type="match status" value="1"/>
</dbReference>
<evidence type="ECO:0000256" key="3">
    <source>
        <dbReference type="ARBA" id="ARBA00023125"/>
    </source>
</evidence>
<comment type="similarity">
    <text evidence="1">Belongs to the 'phage' integrase family.</text>
</comment>
<dbReference type="EMBL" id="CP034726">
    <property type="protein sequence ID" value="QBP18532.1"/>
    <property type="molecule type" value="Genomic_DNA"/>
</dbReference>
<dbReference type="InterPro" id="IPR013762">
    <property type="entry name" value="Integrase-like_cat_sf"/>
</dbReference>
<dbReference type="KEGG" id="lji:ELX58_05170"/>
<dbReference type="InterPro" id="IPR011010">
    <property type="entry name" value="DNA_brk_join_enz"/>
</dbReference>
<dbReference type="PANTHER" id="PTHR30629">
    <property type="entry name" value="PROPHAGE INTEGRASE"/>
    <property type="match status" value="1"/>
</dbReference>
<dbReference type="CDD" id="cd01189">
    <property type="entry name" value="INT_ICEBs1_C_like"/>
    <property type="match status" value="1"/>
</dbReference>
<keyword evidence="2" id="KW-0229">DNA integration</keyword>
<evidence type="ECO:0000256" key="1">
    <source>
        <dbReference type="ARBA" id="ARBA00008857"/>
    </source>
</evidence>
<keyword evidence="4" id="KW-0233">DNA recombination</keyword>
<protein>
    <submittedName>
        <fullName evidence="6">Site-specific integrase</fullName>
    </submittedName>
</protein>
<gene>
    <name evidence="6" type="ORF">ELX58_05170</name>
</gene>
<evidence type="ECO:0000259" key="5">
    <source>
        <dbReference type="PROSITE" id="PS51898"/>
    </source>
</evidence>